<keyword evidence="1" id="KW-0812">Transmembrane</keyword>
<dbReference type="Pfam" id="PF04773">
    <property type="entry name" value="FecR"/>
    <property type="match status" value="1"/>
</dbReference>
<keyword evidence="5" id="KW-1185">Reference proteome</keyword>
<keyword evidence="1" id="KW-1133">Transmembrane helix</keyword>
<gene>
    <name evidence="4" type="ORF">EHT87_21495</name>
</gene>
<dbReference type="InterPro" id="IPR012373">
    <property type="entry name" value="Ferrdict_sens_TM"/>
</dbReference>
<dbReference type="InterPro" id="IPR032508">
    <property type="entry name" value="FecR_C"/>
</dbReference>
<dbReference type="Pfam" id="PF16344">
    <property type="entry name" value="FecR_C"/>
    <property type="match status" value="1"/>
</dbReference>
<sequence length="414" mass="47013">MPWVQKKSEPEGTLFNFWTLGIKERTIHLFYGPDAMNTYTDYTTEDFAEDDYFRQWVQSPDAETDSFWQEFLAQHPEKQAVILTARSLLKAVSQLQTRPTEEQGRRMWAEIDQRTTGLRELGEEPEPRWMWPKVERPNWLQLAAAVLLLVGIGWWYMLRSKLTEQSGTYSGLVSRSTIDLVEKINNTTQPLTVRFAEGSTVVLQPDSRVSYSATFAGDKREVFLSGEGFFEVTKQPEKPFMVYANGLVTKVVGTSFVIRALEKADRVTVIVRTGKVAVFPIKSIDRTQPETGQPAGALLLTPNQQAFFDTDNDRLTRKLVEVPALIRKPENNQNFIFENTPVAEVFKTLETSYGVSIVYDAKTLKSCNLTAPLGDEPLFRKLDIICQTIDATYEVWDAKIVISGKGCQPAEQGW</sequence>
<comment type="caution">
    <text evidence="4">The sequence shown here is derived from an EMBL/GenBank/DDBJ whole genome shotgun (WGS) entry which is preliminary data.</text>
</comment>
<evidence type="ECO:0000256" key="1">
    <source>
        <dbReference type="SAM" id="Phobius"/>
    </source>
</evidence>
<protein>
    <submittedName>
        <fullName evidence="4">FecR family protein</fullName>
    </submittedName>
</protein>
<feature type="domain" description="Protein FecR C-terminal" evidence="3">
    <location>
        <begin position="335"/>
        <end position="402"/>
    </location>
</feature>
<dbReference type="PANTHER" id="PTHR30273:SF2">
    <property type="entry name" value="PROTEIN FECR"/>
    <property type="match status" value="1"/>
</dbReference>
<feature type="transmembrane region" description="Helical" evidence="1">
    <location>
        <begin position="138"/>
        <end position="157"/>
    </location>
</feature>
<evidence type="ECO:0000313" key="5">
    <source>
        <dbReference type="Proteomes" id="UP000274271"/>
    </source>
</evidence>
<dbReference type="InterPro" id="IPR006860">
    <property type="entry name" value="FecR"/>
</dbReference>
<proteinExistence type="predicted"/>
<dbReference type="Gene3D" id="2.60.120.1440">
    <property type="match status" value="1"/>
</dbReference>
<evidence type="ECO:0000313" key="4">
    <source>
        <dbReference type="EMBL" id="RRB12755.1"/>
    </source>
</evidence>
<feature type="domain" description="FecR protein" evidence="2">
    <location>
        <begin position="189"/>
        <end position="276"/>
    </location>
</feature>
<dbReference type="Gene3D" id="3.55.50.30">
    <property type="match status" value="1"/>
</dbReference>
<dbReference type="AlphaFoldDB" id="A0A3P1CHL5"/>
<evidence type="ECO:0000259" key="3">
    <source>
        <dbReference type="Pfam" id="PF16344"/>
    </source>
</evidence>
<dbReference type="PANTHER" id="PTHR30273">
    <property type="entry name" value="PERIPLASMIC SIGNAL SENSOR AND SIGMA FACTOR ACTIVATOR FECR-RELATED"/>
    <property type="match status" value="1"/>
</dbReference>
<dbReference type="EMBL" id="RQJP01000004">
    <property type="protein sequence ID" value="RRB12755.1"/>
    <property type="molecule type" value="Genomic_DNA"/>
</dbReference>
<dbReference type="OrthoDB" id="923804at2"/>
<name>A0A3P1CHL5_9BACT</name>
<accession>A0A3P1CHL5</accession>
<reference evidence="4 5" key="1">
    <citation type="submission" date="2018-11" db="EMBL/GenBank/DDBJ databases">
        <authorList>
            <person name="Zhou Z."/>
            <person name="Wang G."/>
        </authorList>
    </citation>
    <scope>NUCLEOTIDE SEQUENCE [LARGE SCALE GENOMIC DNA]</scope>
    <source>
        <strain evidence="4 5">KCTC42998</strain>
    </source>
</reference>
<evidence type="ECO:0000259" key="2">
    <source>
        <dbReference type="Pfam" id="PF04773"/>
    </source>
</evidence>
<organism evidence="4 5">
    <name type="scientific">Larkinella knui</name>
    <dbReference type="NCBI Taxonomy" id="2025310"/>
    <lineage>
        <taxon>Bacteria</taxon>
        <taxon>Pseudomonadati</taxon>
        <taxon>Bacteroidota</taxon>
        <taxon>Cytophagia</taxon>
        <taxon>Cytophagales</taxon>
        <taxon>Spirosomataceae</taxon>
        <taxon>Larkinella</taxon>
    </lineage>
</organism>
<dbReference type="GO" id="GO:0016989">
    <property type="term" value="F:sigma factor antagonist activity"/>
    <property type="evidence" value="ECO:0007669"/>
    <property type="project" value="TreeGrafter"/>
</dbReference>
<dbReference type="Proteomes" id="UP000274271">
    <property type="component" value="Unassembled WGS sequence"/>
</dbReference>
<keyword evidence="1" id="KW-0472">Membrane</keyword>